<comment type="caution">
    <text evidence="2">The sequence shown here is derived from an EMBL/GenBank/DDBJ whole genome shotgun (WGS) entry which is preliminary data.</text>
</comment>
<dbReference type="InterPro" id="IPR051342">
    <property type="entry name" value="PDZ_scaffold"/>
</dbReference>
<keyword evidence="3" id="KW-1185">Reference proteome</keyword>
<dbReference type="InterPro" id="IPR036034">
    <property type="entry name" value="PDZ_sf"/>
</dbReference>
<organism evidence="2 3">
    <name type="scientific">Exocentrus adspersus</name>
    <dbReference type="NCBI Taxonomy" id="1586481"/>
    <lineage>
        <taxon>Eukaryota</taxon>
        <taxon>Metazoa</taxon>
        <taxon>Ecdysozoa</taxon>
        <taxon>Arthropoda</taxon>
        <taxon>Hexapoda</taxon>
        <taxon>Insecta</taxon>
        <taxon>Pterygota</taxon>
        <taxon>Neoptera</taxon>
        <taxon>Endopterygota</taxon>
        <taxon>Coleoptera</taxon>
        <taxon>Polyphaga</taxon>
        <taxon>Cucujiformia</taxon>
        <taxon>Chrysomeloidea</taxon>
        <taxon>Cerambycidae</taxon>
        <taxon>Lamiinae</taxon>
        <taxon>Acanthocinini</taxon>
        <taxon>Exocentrus</taxon>
    </lineage>
</organism>
<dbReference type="SUPFAM" id="SSF50156">
    <property type="entry name" value="PDZ domain-like"/>
    <property type="match status" value="4"/>
</dbReference>
<dbReference type="Proteomes" id="UP001159042">
    <property type="component" value="Unassembled WGS sequence"/>
</dbReference>
<protein>
    <recommendedName>
        <fullName evidence="1">PDZ domain-containing protein</fullName>
    </recommendedName>
</protein>
<dbReference type="PROSITE" id="PS50106">
    <property type="entry name" value="PDZ"/>
    <property type="match status" value="4"/>
</dbReference>
<accession>A0AAV8WGT9</accession>
<feature type="domain" description="PDZ" evidence="1">
    <location>
        <begin position="30"/>
        <end position="113"/>
    </location>
</feature>
<name>A0AAV8WGT9_9CUCU</name>
<dbReference type="PANTHER" id="PTHR19964">
    <property type="entry name" value="MULTIPLE PDZ DOMAIN PROTEIN"/>
    <property type="match status" value="1"/>
</dbReference>
<sequence>METIVEDQESEYELDKVKSKYASLGHTIMMVQLERSSQGLGLSLAGHKDRNCMAVFVCGLNPNGAAYKTGSIQIGDEILEVNGVVLHGRCHLNASAIIKGLSGPVFKVIILRRKTAINDIAVKPIKHFPISLAEEATEEQFSASYPNVRTIAIKKQGNQSLGIMIIEGKHAEVGQGIFISDIQEGSSAEKAGLEIGEMILAVNKDSLIGSNYDTATTLLKRTEGLVTLVVSNPAKKESVPSPTPTAVLPVNSVVENNKNAISKPVTLKPAAPHSRPTTPVPEPVADLLTCPVVPGKEVTIEIITDNKGLGIFFIGGKDTQINNGIILVEVYPGGTVGKDGRLQPGDQILEVNGTSLKDVTNTTASQALRQTLPKAYKTLFIVQDLILNLLPNMKMSIYRPNNIEYSTIEVDLIKKPGKGLGLSVVARKSGKGVYIADVINGGTADLDGRIVKGDLLISVNGQNVENVSGEEAGAILKTVTGRVSLKLRRYKPTTR</sequence>
<evidence type="ECO:0000259" key="1">
    <source>
        <dbReference type="PROSITE" id="PS50106"/>
    </source>
</evidence>
<dbReference type="InterPro" id="IPR001478">
    <property type="entry name" value="PDZ"/>
</dbReference>
<dbReference type="Gene3D" id="2.30.42.10">
    <property type="match status" value="4"/>
</dbReference>
<dbReference type="AlphaFoldDB" id="A0AAV8WGT9"/>
<dbReference type="EMBL" id="JANEYG010000001">
    <property type="protein sequence ID" value="KAJ8925774.1"/>
    <property type="molecule type" value="Genomic_DNA"/>
</dbReference>
<proteinExistence type="predicted"/>
<gene>
    <name evidence="2" type="ORF">NQ315_009622</name>
</gene>
<dbReference type="CDD" id="cd06672">
    <property type="entry name" value="PDZ8_MUPP1-PDZ7_PATJ-PDZ2_INAD-like"/>
    <property type="match status" value="1"/>
</dbReference>
<feature type="domain" description="PDZ" evidence="1">
    <location>
        <begin position="299"/>
        <end position="371"/>
    </location>
</feature>
<dbReference type="CDD" id="cd23064">
    <property type="entry name" value="PDZ3_INAD-like"/>
    <property type="match status" value="1"/>
</dbReference>
<evidence type="ECO:0000313" key="3">
    <source>
        <dbReference type="Proteomes" id="UP001159042"/>
    </source>
</evidence>
<feature type="domain" description="PDZ" evidence="1">
    <location>
        <begin position="150"/>
        <end position="234"/>
    </location>
</feature>
<dbReference type="SMART" id="SM00228">
    <property type="entry name" value="PDZ"/>
    <property type="match status" value="4"/>
</dbReference>
<feature type="domain" description="PDZ" evidence="1">
    <location>
        <begin position="409"/>
        <end position="491"/>
    </location>
</feature>
<evidence type="ECO:0000313" key="2">
    <source>
        <dbReference type="EMBL" id="KAJ8925774.1"/>
    </source>
</evidence>
<reference evidence="2 3" key="1">
    <citation type="journal article" date="2023" name="Insect Mol. Biol.">
        <title>Genome sequencing provides insights into the evolution of gene families encoding plant cell wall-degrading enzymes in longhorned beetles.</title>
        <authorList>
            <person name="Shin N.R."/>
            <person name="Okamura Y."/>
            <person name="Kirsch R."/>
            <person name="Pauchet Y."/>
        </authorList>
    </citation>
    <scope>NUCLEOTIDE SEQUENCE [LARGE SCALE GENOMIC DNA]</scope>
    <source>
        <strain evidence="2">EAD_L_NR</strain>
    </source>
</reference>
<dbReference type="PANTHER" id="PTHR19964:SF89">
    <property type="entry name" value="INACTIVATION-NO-AFTER-POTENTIAL D PROTEIN-LIKE PROTEIN"/>
    <property type="match status" value="1"/>
</dbReference>
<dbReference type="Pfam" id="PF00595">
    <property type="entry name" value="PDZ"/>
    <property type="match status" value="4"/>
</dbReference>